<organism evidence="9 10">
    <name type="scientific">Glossina morsitans morsitans</name>
    <name type="common">Savannah tsetse fly</name>
    <dbReference type="NCBI Taxonomy" id="37546"/>
    <lineage>
        <taxon>Eukaryota</taxon>
        <taxon>Metazoa</taxon>
        <taxon>Ecdysozoa</taxon>
        <taxon>Arthropoda</taxon>
        <taxon>Hexapoda</taxon>
        <taxon>Insecta</taxon>
        <taxon>Pterygota</taxon>
        <taxon>Neoptera</taxon>
        <taxon>Endopterygota</taxon>
        <taxon>Diptera</taxon>
        <taxon>Brachycera</taxon>
        <taxon>Muscomorpha</taxon>
        <taxon>Hippoboscoidea</taxon>
        <taxon>Glossinidae</taxon>
        <taxon>Glossina</taxon>
    </lineage>
</organism>
<evidence type="ECO:0000313" key="10">
    <source>
        <dbReference type="Proteomes" id="UP000092444"/>
    </source>
</evidence>
<dbReference type="Pfam" id="PF08395">
    <property type="entry name" value="7tm_7"/>
    <property type="match status" value="1"/>
</dbReference>
<evidence type="ECO:0000256" key="5">
    <source>
        <dbReference type="ARBA" id="ARBA00023136"/>
    </source>
</evidence>
<keyword evidence="7 8" id="KW-0807">Transducer</keyword>
<sequence length="458" mass="53962">MEFSNCDLLYDHISRLTLPSTVYHELMFASVMDKGLLILSWIYGVSPWNISRRSYCCNILDYGQMLMMLFFYLTCYALVNFDFFGIYQAPDCNGFCRLGNQLFLHLGCLLYLTTQLLAMKSRKKFCKKFEQTLINMDRSLETCQLDERGEMSMKRNQSLHFLYKTAMTLGLLMLLIYEVRQLTYFYGHWFFVPLMVTTYPYSAATVMLLQFAYYVYKISDRHQIINQFLEQINQDIVKTPKEITPEIFNVESEIKITSSGNVQLNERHVKQTTHRREENDYNEDSMKFLESSTKRYATTTSLTKLFKMFDSVLSLSVLTNSEYGPHCVPYMSACFVITIFCIFFQIKIYHVVGGKSRLLDYIVFIYFIWSFVTMLVTYIVLRLCCNASGEAKQTAVIVQEIMRKRPAFMFGVDGNYNEMKSFLLQSLHWEEYFQYNAIGLFSLDYTLIFTVRKKRSRK</sequence>
<dbReference type="STRING" id="37546.A0A1B0FHH6"/>
<dbReference type="PANTHER" id="PTHR21143">
    <property type="entry name" value="INVERTEBRATE GUSTATORY RECEPTOR"/>
    <property type="match status" value="1"/>
</dbReference>
<evidence type="ECO:0000256" key="1">
    <source>
        <dbReference type="ARBA" id="ARBA00004651"/>
    </source>
</evidence>
<evidence type="ECO:0000313" key="9">
    <source>
        <dbReference type="EnsemblMetazoa" id="GMOY003231-PA"/>
    </source>
</evidence>
<evidence type="ECO:0000256" key="2">
    <source>
        <dbReference type="ARBA" id="ARBA00022475"/>
    </source>
</evidence>
<dbReference type="PhylomeDB" id="A0A1B0FHH6"/>
<dbReference type="AlphaFoldDB" id="A0A1B0FHH6"/>
<keyword evidence="10" id="KW-1185">Reference proteome</keyword>
<dbReference type="GO" id="GO:0007165">
    <property type="term" value="P:signal transduction"/>
    <property type="evidence" value="ECO:0007669"/>
    <property type="project" value="UniProtKB-KW"/>
</dbReference>
<feature type="transmembrane region" description="Helical" evidence="8">
    <location>
        <begin position="161"/>
        <end position="179"/>
    </location>
</feature>
<comment type="subcellular location">
    <subcellularLocation>
        <location evidence="1 8">Cell membrane</location>
        <topology evidence="1 8">Multi-pass membrane protein</topology>
    </subcellularLocation>
</comment>
<feature type="transmembrane region" description="Helical" evidence="8">
    <location>
        <begin position="26"/>
        <end position="45"/>
    </location>
</feature>
<dbReference type="Proteomes" id="UP000092444">
    <property type="component" value="Unassembled WGS sequence"/>
</dbReference>
<protein>
    <recommendedName>
        <fullName evidence="8">Gustatory receptor</fullName>
    </recommendedName>
</protein>
<evidence type="ECO:0000256" key="8">
    <source>
        <dbReference type="RuleBase" id="RU363108"/>
    </source>
</evidence>
<feature type="transmembrane region" description="Helical" evidence="8">
    <location>
        <begin position="330"/>
        <end position="349"/>
    </location>
</feature>
<dbReference type="GO" id="GO:0050909">
    <property type="term" value="P:sensory perception of taste"/>
    <property type="evidence" value="ECO:0007669"/>
    <property type="project" value="InterPro"/>
</dbReference>
<feature type="transmembrane region" description="Helical" evidence="8">
    <location>
        <begin position="361"/>
        <end position="381"/>
    </location>
</feature>
<name>A0A1B0FHH6_GLOMM</name>
<comment type="similarity">
    <text evidence="8">Belongs to the insect chemoreceptor superfamily. Gustatory receptor (GR) family.</text>
</comment>
<accession>A0A1B0FHH6</accession>
<dbReference type="VEuPathDB" id="VectorBase:GMOY003231"/>
<reference evidence="9" key="1">
    <citation type="submission" date="2020-05" db="UniProtKB">
        <authorList>
            <consortium name="EnsemblMetazoa"/>
        </authorList>
    </citation>
    <scope>IDENTIFICATION</scope>
    <source>
        <strain evidence="9">Yale</strain>
    </source>
</reference>
<dbReference type="GO" id="GO:0030424">
    <property type="term" value="C:axon"/>
    <property type="evidence" value="ECO:0007669"/>
    <property type="project" value="TreeGrafter"/>
</dbReference>
<keyword evidence="6 8" id="KW-0675">Receptor</keyword>
<dbReference type="InterPro" id="IPR013604">
    <property type="entry name" value="7TM_chemorcpt"/>
</dbReference>
<dbReference type="GO" id="GO:0030425">
    <property type="term" value="C:dendrite"/>
    <property type="evidence" value="ECO:0007669"/>
    <property type="project" value="TreeGrafter"/>
</dbReference>
<evidence type="ECO:0000256" key="4">
    <source>
        <dbReference type="ARBA" id="ARBA00022989"/>
    </source>
</evidence>
<keyword evidence="5 8" id="KW-0472">Membrane</keyword>
<dbReference type="GO" id="GO:0008049">
    <property type="term" value="P:male courtship behavior"/>
    <property type="evidence" value="ECO:0007669"/>
    <property type="project" value="TreeGrafter"/>
</dbReference>
<keyword evidence="3 8" id="KW-0812">Transmembrane</keyword>
<keyword evidence="4 8" id="KW-1133">Transmembrane helix</keyword>
<dbReference type="GO" id="GO:0005886">
    <property type="term" value="C:plasma membrane"/>
    <property type="evidence" value="ECO:0007669"/>
    <property type="project" value="UniProtKB-SubCell"/>
</dbReference>
<dbReference type="GO" id="GO:0007635">
    <property type="term" value="P:chemosensory behavior"/>
    <property type="evidence" value="ECO:0007669"/>
    <property type="project" value="TreeGrafter"/>
</dbReference>
<feature type="transmembrane region" description="Helical" evidence="8">
    <location>
        <begin position="66"/>
        <end position="90"/>
    </location>
</feature>
<dbReference type="EnsemblMetazoa" id="GMOY003231-RA">
    <property type="protein sequence ID" value="GMOY003231-PA"/>
    <property type="gene ID" value="GMOY003231"/>
</dbReference>
<dbReference type="EMBL" id="CCAG010008329">
    <property type="status" value="NOT_ANNOTATED_CDS"/>
    <property type="molecule type" value="Genomic_DNA"/>
</dbReference>
<feature type="transmembrane region" description="Helical" evidence="8">
    <location>
        <begin position="102"/>
        <end position="119"/>
    </location>
</feature>
<evidence type="ECO:0000256" key="6">
    <source>
        <dbReference type="ARBA" id="ARBA00023170"/>
    </source>
</evidence>
<dbReference type="GO" id="GO:0043025">
    <property type="term" value="C:neuronal cell body"/>
    <property type="evidence" value="ECO:0007669"/>
    <property type="project" value="TreeGrafter"/>
</dbReference>
<dbReference type="PANTHER" id="PTHR21143:SF132">
    <property type="entry name" value="GUSTATORY AND PHEROMONE RECEPTOR 33A"/>
    <property type="match status" value="1"/>
</dbReference>
<evidence type="ECO:0000256" key="3">
    <source>
        <dbReference type="ARBA" id="ARBA00022692"/>
    </source>
</evidence>
<feature type="transmembrane region" description="Helical" evidence="8">
    <location>
        <begin position="199"/>
        <end position="216"/>
    </location>
</feature>
<comment type="function">
    <text evidence="8">Gustatory receptor which mediates acceptance or avoidance behavior, depending on its substrates.</text>
</comment>
<proteinExistence type="inferred from homology"/>
<evidence type="ECO:0000256" key="7">
    <source>
        <dbReference type="ARBA" id="ARBA00023224"/>
    </source>
</evidence>
<keyword evidence="2 8" id="KW-1003">Cell membrane</keyword>